<keyword evidence="2" id="KW-1185">Reference proteome</keyword>
<dbReference type="AlphaFoldDB" id="A0A392QHV2"/>
<organism evidence="1 2">
    <name type="scientific">Trifolium medium</name>
    <dbReference type="NCBI Taxonomy" id="97028"/>
    <lineage>
        <taxon>Eukaryota</taxon>
        <taxon>Viridiplantae</taxon>
        <taxon>Streptophyta</taxon>
        <taxon>Embryophyta</taxon>
        <taxon>Tracheophyta</taxon>
        <taxon>Spermatophyta</taxon>
        <taxon>Magnoliopsida</taxon>
        <taxon>eudicotyledons</taxon>
        <taxon>Gunneridae</taxon>
        <taxon>Pentapetalae</taxon>
        <taxon>rosids</taxon>
        <taxon>fabids</taxon>
        <taxon>Fabales</taxon>
        <taxon>Fabaceae</taxon>
        <taxon>Papilionoideae</taxon>
        <taxon>50 kb inversion clade</taxon>
        <taxon>NPAAA clade</taxon>
        <taxon>Hologalegina</taxon>
        <taxon>IRL clade</taxon>
        <taxon>Trifolieae</taxon>
        <taxon>Trifolium</taxon>
    </lineage>
</organism>
<dbReference type="PANTHER" id="PTHR12854">
    <property type="entry name" value="ATAXIN 2-RELATED"/>
    <property type="match status" value="1"/>
</dbReference>
<dbReference type="EMBL" id="LXQA010136045">
    <property type="protein sequence ID" value="MCI23432.1"/>
    <property type="molecule type" value="Genomic_DNA"/>
</dbReference>
<reference evidence="1 2" key="1">
    <citation type="journal article" date="2018" name="Front. Plant Sci.">
        <title>Red Clover (Trifolium pratense) and Zigzag Clover (T. medium) - A Picture of Genomic Similarities and Differences.</title>
        <authorList>
            <person name="Dluhosova J."/>
            <person name="Istvanek J."/>
            <person name="Nedelnik J."/>
            <person name="Repkova J."/>
        </authorList>
    </citation>
    <scope>NUCLEOTIDE SEQUENCE [LARGE SCALE GENOMIC DNA]</scope>
    <source>
        <strain evidence="2">cv. 10/8</strain>
        <tissue evidence="1">Leaf</tissue>
    </source>
</reference>
<proteinExistence type="predicted"/>
<name>A0A392QHV2_9FABA</name>
<feature type="non-terminal residue" evidence="1">
    <location>
        <position position="70"/>
    </location>
</feature>
<evidence type="ECO:0000313" key="2">
    <source>
        <dbReference type="Proteomes" id="UP000265520"/>
    </source>
</evidence>
<protein>
    <submittedName>
        <fullName evidence="1">Ataxin-2</fullName>
    </submittedName>
</protein>
<dbReference type="GO" id="GO:0010494">
    <property type="term" value="C:cytoplasmic stress granule"/>
    <property type="evidence" value="ECO:0007669"/>
    <property type="project" value="TreeGrafter"/>
</dbReference>
<dbReference type="GO" id="GO:0034063">
    <property type="term" value="P:stress granule assembly"/>
    <property type="evidence" value="ECO:0007669"/>
    <property type="project" value="TreeGrafter"/>
</dbReference>
<evidence type="ECO:0000313" key="1">
    <source>
        <dbReference type="EMBL" id="MCI23432.1"/>
    </source>
</evidence>
<dbReference type="InterPro" id="IPR045117">
    <property type="entry name" value="ATXN2-like"/>
</dbReference>
<dbReference type="GO" id="GO:0003729">
    <property type="term" value="F:mRNA binding"/>
    <property type="evidence" value="ECO:0007669"/>
    <property type="project" value="TreeGrafter"/>
</dbReference>
<dbReference type="Proteomes" id="UP000265520">
    <property type="component" value="Unassembled WGS sequence"/>
</dbReference>
<accession>A0A392QHV2</accession>
<comment type="caution">
    <text evidence="1">The sequence shown here is derived from an EMBL/GenBank/DDBJ whole genome shotgun (WGS) entry which is preliminary data.</text>
</comment>
<sequence length="70" mass="8162">MILQLWQGVALTRDGLPSEPQHDRYQEIMVDSLISQSHHAELGRELKPWVPDEDDPQCPELENIFDGHWN</sequence>
<dbReference type="PANTHER" id="PTHR12854:SF7">
    <property type="entry name" value="ATAXIN-2 HOMOLOG"/>
    <property type="match status" value="1"/>
</dbReference>